<keyword evidence="4 6" id="KW-0472">Membrane</keyword>
<sequence>MVPLTALFFIPWLLTGISCSVFTNPGPAVKDDTAPKPVYRVGSTIDITWTPPDEANKGMSVVLYQLNKTTGQFFDDMEYLTQNAVGVTKYTWLVGTRKDLTISNMFYLSIFQEGKTSADANSRNFLLEPQNGNGQSTSSSSSSSSSSTPSPTSSSPTSTSNSSTATNPGANDRTSSPPQSSTSNQALQSQSSNSIPVGTTIGIAIGASGAMALGIGLIFFLYRLRKKRRERRGMTVTVAAPSDPQGYYRDPPGSYQFFGSNMSEAPSKMPMEHMELSELGGTPHGQAQQSNSPVRYEM</sequence>
<evidence type="ECO:0000313" key="9">
    <source>
        <dbReference type="Proteomes" id="UP000244855"/>
    </source>
</evidence>
<keyword evidence="2 6" id="KW-0812">Transmembrane</keyword>
<feature type="chain" id="PRO_5016065644" description="Mid2 domain-containing protein" evidence="7">
    <location>
        <begin position="20"/>
        <end position="298"/>
    </location>
</feature>
<keyword evidence="3 6" id="KW-1133">Transmembrane helix</keyword>
<dbReference type="EMBL" id="KZ805359">
    <property type="protein sequence ID" value="PVI01353.1"/>
    <property type="molecule type" value="Genomic_DNA"/>
</dbReference>
<feature type="signal peptide" evidence="7">
    <location>
        <begin position="1"/>
        <end position="19"/>
    </location>
</feature>
<reference evidence="8 9" key="1">
    <citation type="journal article" date="2018" name="Sci. Rep.">
        <title>Comparative genomics provides insights into the lifestyle and reveals functional heterogeneity of dark septate endophytic fungi.</title>
        <authorList>
            <person name="Knapp D.G."/>
            <person name="Nemeth J.B."/>
            <person name="Barry K."/>
            <person name="Hainaut M."/>
            <person name="Henrissat B."/>
            <person name="Johnson J."/>
            <person name="Kuo A."/>
            <person name="Lim J.H.P."/>
            <person name="Lipzen A."/>
            <person name="Nolan M."/>
            <person name="Ohm R.A."/>
            <person name="Tamas L."/>
            <person name="Grigoriev I.V."/>
            <person name="Spatafora J.W."/>
            <person name="Nagy L.G."/>
            <person name="Kovacs G.M."/>
        </authorList>
    </citation>
    <scope>NUCLEOTIDE SEQUENCE [LARGE SCALE GENOMIC DNA]</scope>
    <source>
        <strain evidence="8 9">DSE2036</strain>
    </source>
</reference>
<dbReference type="Proteomes" id="UP000244855">
    <property type="component" value="Unassembled WGS sequence"/>
</dbReference>
<gene>
    <name evidence="8" type="ORF">DM02DRAFT_654611</name>
</gene>
<evidence type="ECO:0000256" key="7">
    <source>
        <dbReference type="SAM" id="SignalP"/>
    </source>
</evidence>
<dbReference type="OrthoDB" id="5390143at2759"/>
<keyword evidence="9" id="KW-1185">Reference proteome</keyword>
<feature type="region of interest" description="Disordered" evidence="5">
    <location>
        <begin position="124"/>
        <end position="195"/>
    </location>
</feature>
<evidence type="ECO:0008006" key="10">
    <source>
        <dbReference type="Google" id="ProtNLM"/>
    </source>
</evidence>
<evidence type="ECO:0000256" key="4">
    <source>
        <dbReference type="ARBA" id="ARBA00023136"/>
    </source>
</evidence>
<evidence type="ECO:0000256" key="6">
    <source>
        <dbReference type="SAM" id="Phobius"/>
    </source>
</evidence>
<dbReference type="InterPro" id="IPR051694">
    <property type="entry name" value="Immunoregulatory_rcpt-like"/>
</dbReference>
<protein>
    <recommendedName>
        <fullName evidence="10">Mid2 domain-containing protein</fullName>
    </recommendedName>
</protein>
<name>A0A2V1DSX3_9PLEO</name>
<feature type="region of interest" description="Disordered" evidence="5">
    <location>
        <begin position="276"/>
        <end position="298"/>
    </location>
</feature>
<dbReference type="STRING" id="97972.A0A2V1DSX3"/>
<dbReference type="PANTHER" id="PTHR15549:SF26">
    <property type="entry name" value="AXIAL BUDDING PATTERN PROTEIN 2-RELATED"/>
    <property type="match status" value="1"/>
</dbReference>
<accession>A0A2V1DSX3</accession>
<feature type="transmembrane region" description="Helical" evidence="6">
    <location>
        <begin position="201"/>
        <end position="222"/>
    </location>
</feature>
<dbReference type="AlphaFoldDB" id="A0A2V1DSX3"/>
<feature type="compositionally biased region" description="Polar residues" evidence="5">
    <location>
        <begin position="285"/>
        <end position="298"/>
    </location>
</feature>
<feature type="compositionally biased region" description="Low complexity" evidence="5">
    <location>
        <begin position="174"/>
        <end position="194"/>
    </location>
</feature>
<dbReference type="GO" id="GO:0016020">
    <property type="term" value="C:membrane"/>
    <property type="evidence" value="ECO:0007669"/>
    <property type="project" value="UniProtKB-SubCell"/>
</dbReference>
<comment type="subcellular location">
    <subcellularLocation>
        <location evidence="1">Membrane</location>
        <topology evidence="1">Single-pass membrane protein</topology>
    </subcellularLocation>
</comment>
<keyword evidence="7" id="KW-0732">Signal</keyword>
<feature type="compositionally biased region" description="Low complexity" evidence="5">
    <location>
        <begin position="136"/>
        <end position="164"/>
    </location>
</feature>
<evidence type="ECO:0000256" key="2">
    <source>
        <dbReference type="ARBA" id="ARBA00022692"/>
    </source>
</evidence>
<organism evidence="8 9">
    <name type="scientific">Periconia macrospinosa</name>
    <dbReference type="NCBI Taxonomy" id="97972"/>
    <lineage>
        <taxon>Eukaryota</taxon>
        <taxon>Fungi</taxon>
        <taxon>Dikarya</taxon>
        <taxon>Ascomycota</taxon>
        <taxon>Pezizomycotina</taxon>
        <taxon>Dothideomycetes</taxon>
        <taxon>Pleosporomycetidae</taxon>
        <taxon>Pleosporales</taxon>
        <taxon>Massarineae</taxon>
        <taxon>Periconiaceae</taxon>
        <taxon>Periconia</taxon>
    </lineage>
</organism>
<proteinExistence type="predicted"/>
<feature type="compositionally biased region" description="Polar residues" evidence="5">
    <location>
        <begin position="124"/>
        <end position="135"/>
    </location>
</feature>
<evidence type="ECO:0000256" key="5">
    <source>
        <dbReference type="SAM" id="MobiDB-lite"/>
    </source>
</evidence>
<dbReference type="PANTHER" id="PTHR15549">
    <property type="entry name" value="PAIRED IMMUNOGLOBULIN-LIKE TYPE 2 RECEPTOR"/>
    <property type="match status" value="1"/>
</dbReference>
<dbReference type="GO" id="GO:0071944">
    <property type="term" value="C:cell periphery"/>
    <property type="evidence" value="ECO:0007669"/>
    <property type="project" value="UniProtKB-ARBA"/>
</dbReference>
<evidence type="ECO:0000256" key="1">
    <source>
        <dbReference type="ARBA" id="ARBA00004167"/>
    </source>
</evidence>
<evidence type="ECO:0000313" key="8">
    <source>
        <dbReference type="EMBL" id="PVI01353.1"/>
    </source>
</evidence>
<evidence type="ECO:0000256" key="3">
    <source>
        <dbReference type="ARBA" id="ARBA00022989"/>
    </source>
</evidence>